<comment type="caution">
    <text evidence="1">The sequence shown here is derived from an EMBL/GenBank/DDBJ whole genome shotgun (WGS) entry which is preliminary data.</text>
</comment>
<dbReference type="Pfam" id="PF08282">
    <property type="entry name" value="Hydrolase_3"/>
    <property type="match status" value="1"/>
</dbReference>
<dbReference type="RefSeq" id="WP_322809509.1">
    <property type="nucleotide sequence ID" value="NZ_JAVBVO010000004.1"/>
</dbReference>
<dbReference type="NCBIfam" id="TIGR01484">
    <property type="entry name" value="HAD-SF-IIB"/>
    <property type="match status" value="1"/>
</dbReference>
<dbReference type="AlphaFoldDB" id="A0AAW9K273"/>
<sequence>MKIVFSDIDGTFHQMGAEIPQINLDAIDAMHQQGDRFVFVSGRSCTQIEKMQEELGKEGDIIFGNGAGFKLVGQPAQYENCLSLETCVNIMKFLDQENIFYHIHTSEEVYLKPVQYFTKHFKELRKTFLPMGEQGQQIMDFKENYFTNDCVHHEDLGTFFKENPQIKLLKIEVMESDEAKTTKIVEMLANENVYAFSSFFTGLEIVNPSSNKGSAINQYMKLFPDATSYGIGDAENDLPMLEVVDIAVAVDNATEIVKEACQEFTLDCLNGGVGHYIYEKIIV</sequence>
<dbReference type="EMBL" id="JAVBVO010000004">
    <property type="protein sequence ID" value="MDZ5759945.1"/>
    <property type="molecule type" value="Genomic_DNA"/>
</dbReference>
<dbReference type="InterPro" id="IPR036412">
    <property type="entry name" value="HAD-like_sf"/>
</dbReference>
<dbReference type="PANTHER" id="PTHR10000">
    <property type="entry name" value="PHOSPHOSERINE PHOSPHATASE"/>
    <property type="match status" value="1"/>
</dbReference>
<keyword evidence="1" id="KW-0378">Hydrolase</keyword>
<dbReference type="SUPFAM" id="SSF56784">
    <property type="entry name" value="HAD-like"/>
    <property type="match status" value="1"/>
</dbReference>
<dbReference type="Gene3D" id="3.40.50.1000">
    <property type="entry name" value="HAD superfamily/HAD-like"/>
    <property type="match status" value="1"/>
</dbReference>
<dbReference type="GO" id="GO:0000287">
    <property type="term" value="F:magnesium ion binding"/>
    <property type="evidence" value="ECO:0007669"/>
    <property type="project" value="TreeGrafter"/>
</dbReference>
<dbReference type="InterPro" id="IPR006379">
    <property type="entry name" value="HAD-SF_hydro_IIB"/>
</dbReference>
<organism evidence="1 2">
    <name type="scientific">Carnobacterium maltaromaticum</name>
    <name type="common">Carnobacterium piscicola</name>
    <dbReference type="NCBI Taxonomy" id="2751"/>
    <lineage>
        <taxon>Bacteria</taxon>
        <taxon>Bacillati</taxon>
        <taxon>Bacillota</taxon>
        <taxon>Bacilli</taxon>
        <taxon>Lactobacillales</taxon>
        <taxon>Carnobacteriaceae</taxon>
        <taxon>Carnobacterium</taxon>
    </lineage>
</organism>
<gene>
    <name evidence="1" type="ORF">RAK27_14880</name>
</gene>
<dbReference type="GO" id="GO:0016791">
    <property type="term" value="F:phosphatase activity"/>
    <property type="evidence" value="ECO:0007669"/>
    <property type="project" value="TreeGrafter"/>
</dbReference>
<dbReference type="GO" id="GO:0005829">
    <property type="term" value="C:cytosol"/>
    <property type="evidence" value="ECO:0007669"/>
    <property type="project" value="TreeGrafter"/>
</dbReference>
<dbReference type="Proteomes" id="UP001290462">
    <property type="component" value="Unassembled WGS sequence"/>
</dbReference>
<evidence type="ECO:0000313" key="1">
    <source>
        <dbReference type="EMBL" id="MDZ5759945.1"/>
    </source>
</evidence>
<accession>A0AAW9K273</accession>
<evidence type="ECO:0000313" key="2">
    <source>
        <dbReference type="Proteomes" id="UP001290462"/>
    </source>
</evidence>
<dbReference type="Gene3D" id="3.30.1240.10">
    <property type="match status" value="1"/>
</dbReference>
<protein>
    <submittedName>
        <fullName evidence="1">HAD-IIB family hydrolase</fullName>
    </submittedName>
</protein>
<reference evidence="1" key="1">
    <citation type="submission" date="2023-08" db="EMBL/GenBank/DDBJ databases">
        <title>Genomic characterization of piscicolin 126 produced by Carnobacterium maltaromaticum CM22 strain isolated from salmon (Salmo salar).</title>
        <authorList>
            <person name="Gonzalez-Gragera E."/>
            <person name="Garcia-Lopez J.D."/>
            <person name="Teso-Perez C."/>
            <person name="Gimenez-Hernandez I."/>
            <person name="Peralta-Sanchez J.M."/>
            <person name="Valdivia E."/>
            <person name="Montalban-Lopez M."/>
            <person name="Martin-Platero A.M."/>
            <person name="Banos A."/>
            <person name="Martinez-Bueno M."/>
        </authorList>
    </citation>
    <scope>NUCLEOTIDE SEQUENCE</scope>
    <source>
        <strain evidence="1">CM22</strain>
    </source>
</reference>
<name>A0AAW9K273_CARML</name>
<dbReference type="PANTHER" id="PTHR10000:SF8">
    <property type="entry name" value="HAD SUPERFAMILY HYDROLASE-LIKE, TYPE 3"/>
    <property type="match status" value="1"/>
</dbReference>
<dbReference type="InterPro" id="IPR023214">
    <property type="entry name" value="HAD_sf"/>
</dbReference>
<proteinExistence type="predicted"/>